<dbReference type="RefSeq" id="WP_070123682.1">
    <property type="nucleotide sequence ID" value="NZ_MDHN01000006.1"/>
</dbReference>
<gene>
    <name evidence="2" type="ORF">BFC18_04135</name>
</gene>
<feature type="transmembrane region" description="Helical" evidence="1">
    <location>
        <begin position="79"/>
        <end position="99"/>
    </location>
</feature>
<evidence type="ECO:0000313" key="3">
    <source>
        <dbReference type="Proteomes" id="UP000175691"/>
    </source>
</evidence>
<dbReference type="InterPro" id="IPR021806">
    <property type="entry name" value="DUF3379"/>
</dbReference>
<accession>A0A1E7ZFH0</accession>
<keyword evidence="1" id="KW-0472">Membrane</keyword>
<evidence type="ECO:0000313" key="2">
    <source>
        <dbReference type="EMBL" id="OFC72261.1"/>
    </source>
</evidence>
<keyword evidence="1" id="KW-0812">Transmembrane</keyword>
<dbReference type="OrthoDB" id="6195578at2"/>
<dbReference type="EMBL" id="MDHN01000006">
    <property type="protein sequence ID" value="OFC72261.1"/>
    <property type="molecule type" value="Genomic_DNA"/>
</dbReference>
<evidence type="ECO:0008006" key="4">
    <source>
        <dbReference type="Google" id="ProtNLM"/>
    </source>
</evidence>
<sequence length="235" mass="26136">MDDLEFRRRVFANPNTTDKEVAVIAARNPDKAQLKNSLQQFDDDLMKALKVQVPDNLAHKLIWEQKSEELKRHKRRTPWYIGLAASIALTIGVTGTVVMHRANVNIGEEALAHMRYSETEQSHSAVAVNMDLINAKLAGFGGTLVSSIGNVRVANYCHLNTTQSLHLILDTDQGPMSVFIMPQKRDQNVPDAFADNQYHGESWALQKASIMVVGEKGADLAPLMQKVKRSITFSA</sequence>
<keyword evidence="3" id="KW-1185">Reference proteome</keyword>
<dbReference type="Pfam" id="PF11859">
    <property type="entry name" value="DUF3379"/>
    <property type="match status" value="1"/>
</dbReference>
<protein>
    <recommendedName>
        <fullName evidence="4">DUF3379 domain-containing protein</fullName>
    </recommendedName>
</protein>
<proteinExistence type="predicted"/>
<reference evidence="2 3" key="1">
    <citation type="submission" date="2016-08" db="EMBL/GenBank/DDBJ databases">
        <authorList>
            <person name="Seilhamer J.J."/>
        </authorList>
    </citation>
    <scope>NUCLEOTIDE SEQUENCE [LARGE SCALE GENOMIC DNA]</scope>
    <source>
        <strain evidence="2 3">KCTC 42603</strain>
    </source>
</reference>
<dbReference type="Proteomes" id="UP000175691">
    <property type="component" value="Unassembled WGS sequence"/>
</dbReference>
<dbReference type="AlphaFoldDB" id="A0A1E7ZFH0"/>
<keyword evidence="1" id="KW-1133">Transmembrane helix</keyword>
<dbReference type="STRING" id="1656094.BFC18_04135"/>
<evidence type="ECO:0000256" key="1">
    <source>
        <dbReference type="SAM" id="Phobius"/>
    </source>
</evidence>
<comment type="caution">
    <text evidence="2">The sequence shown here is derived from an EMBL/GenBank/DDBJ whole genome shotgun (WGS) entry which is preliminary data.</text>
</comment>
<organism evidence="2 3">
    <name type="scientific">Alteromonas confluentis</name>
    <dbReference type="NCBI Taxonomy" id="1656094"/>
    <lineage>
        <taxon>Bacteria</taxon>
        <taxon>Pseudomonadati</taxon>
        <taxon>Pseudomonadota</taxon>
        <taxon>Gammaproteobacteria</taxon>
        <taxon>Alteromonadales</taxon>
        <taxon>Alteromonadaceae</taxon>
        <taxon>Alteromonas/Salinimonas group</taxon>
        <taxon>Alteromonas</taxon>
    </lineage>
</organism>
<name>A0A1E7ZFH0_9ALTE</name>